<keyword evidence="8" id="KW-0915">Sodium</keyword>
<dbReference type="Proteomes" id="UP001195483">
    <property type="component" value="Unassembled WGS sequence"/>
</dbReference>
<evidence type="ECO:0000256" key="4">
    <source>
        <dbReference type="ARBA" id="ARBA00022692"/>
    </source>
</evidence>
<feature type="transmembrane region" description="Helical" evidence="11">
    <location>
        <begin position="12"/>
        <end position="31"/>
    </location>
</feature>
<keyword evidence="13" id="KW-1185">Reference proteome</keyword>
<keyword evidence="3 10" id="KW-0813">Transport</keyword>
<dbReference type="Pfam" id="PF00209">
    <property type="entry name" value="SNF"/>
    <property type="match status" value="2"/>
</dbReference>
<evidence type="ECO:0000313" key="13">
    <source>
        <dbReference type="Proteomes" id="UP001195483"/>
    </source>
</evidence>
<accession>A0AAE0SI71</accession>
<dbReference type="AlphaFoldDB" id="A0AAE0SI71"/>
<keyword evidence="8" id="KW-0479">Metal-binding</keyword>
<feature type="binding site" evidence="8">
    <location>
        <position position="22"/>
    </location>
    <ligand>
        <name>Na(+)</name>
        <dbReference type="ChEBI" id="CHEBI:29101"/>
        <label>1</label>
    </ligand>
</feature>
<comment type="caution">
    <text evidence="12">The sequence shown here is derived from an EMBL/GenBank/DDBJ whole genome shotgun (WGS) entry which is preliminary data.</text>
</comment>
<dbReference type="PROSITE" id="PS50267">
    <property type="entry name" value="NA_NEUROTRAN_SYMP_3"/>
    <property type="match status" value="1"/>
</dbReference>
<feature type="transmembrane region" description="Helical" evidence="11">
    <location>
        <begin position="298"/>
        <end position="319"/>
    </location>
</feature>
<feature type="transmembrane region" description="Helical" evidence="11">
    <location>
        <begin position="219"/>
        <end position="237"/>
    </location>
</feature>
<keyword evidence="10" id="KW-0769">Symport</keyword>
<evidence type="ECO:0000256" key="8">
    <source>
        <dbReference type="PIRSR" id="PIRSR600175-1"/>
    </source>
</evidence>
<dbReference type="PANTHER" id="PTHR11616:SF321">
    <property type="entry name" value="SODIUM-DEPENDENT NUTRIENT AMINO ACID TRANSPORTER 1-RELATED"/>
    <property type="match status" value="1"/>
</dbReference>
<evidence type="ECO:0000256" key="7">
    <source>
        <dbReference type="ARBA" id="ARBA00023180"/>
    </source>
</evidence>
<keyword evidence="7" id="KW-0325">Glycoprotein</keyword>
<dbReference type="PROSITE" id="PS00610">
    <property type="entry name" value="NA_NEUROTRAN_SYMP_1"/>
    <property type="match status" value="1"/>
</dbReference>
<proteinExistence type="inferred from homology"/>
<feature type="transmembrane region" description="Helical" evidence="11">
    <location>
        <begin position="43"/>
        <end position="64"/>
    </location>
</feature>
<gene>
    <name evidence="12" type="ORF">CHS0354_001581</name>
</gene>
<feature type="transmembrane region" description="Helical" evidence="11">
    <location>
        <begin position="249"/>
        <end position="269"/>
    </location>
</feature>
<feature type="binding site" evidence="8">
    <location>
        <position position="406"/>
    </location>
    <ligand>
        <name>Na(+)</name>
        <dbReference type="ChEBI" id="CHEBI:29101"/>
        <label>1</label>
    </ligand>
</feature>
<keyword evidence="5 11" id="KW-1133">Transmembrane helix</keyword>
<evidence type="ECO:0000256" key="3">
    <source>
        <dbReference type="ARBA" id="ARBA00022448"/>
    </source>
</evidence>
<sequence length="614" mass="69219">MPQRGNWKNWFEFIFSCIGCLVGLGNIWRFPYLCYRNGGGAFLIPYFFFMVVCSLPMFLLEMSYAQYSNLGPGRVWICCPLFKGVWYGMIILTGIVSIYYNVIIAWTLYYLVMSFNSVLPWSTCDNYWNTVFCYHRSKVQVDVVNSSTFNASIEVGTGHYQNQFLVSPSNHSNEMHPTLFGGNGSNVTFMTHFKGKTSTEEFWEWKVLQLTPGIENIGIVRWELMLCLLVAWLAVFLSLIKGIKSSGKVMYVAATVPYVLLLVLLIRGATLPGAWDGFKYYIVPRWVELKSVTVWGDAAVQILYSTGIGWGGIATLASYNNFNNNIQRDALVLPIIDAVTSLFAGCVIFVNLGHMAYKTDVPIETVVSQGPGLAFMVYPEALSHLPIPQLWSVLFFLMLFTVGIDSQIVHVQTLTSALQDSFPKYMLKRTMSLTLVLCVTLFALGLGCVTQGGVYVLQIFDWYCASVSVMFLSLIECLVMAWVYGAKRLSNDIKMMIGKPIFPLWRIFWMFITPLTMVLVWGFNLASLKPVTYGNTAYPSWAIGIGWIVALVSCIPLPVGFLFQIKSVPGSFLQRMNVSVRPTAQWIPVKYKTIEVELDNIAHAFETEQMITTE</sequence>
<dbReference type="EMBL" id="JAEAOA010000147">
    <property type="protein sequence ID" value="KAK3592461.1"/>
    <property type="molecule type" value="Genomic_DNA"/>
</dbReference>
<reference evidence="12" key="3">
    <citation type="submission" date="2023-05" db="EMBL/GenBank/DDBJ databases">
        <authorList>
            <person name="Smith C.H."/>
        </authorList>
    </citation>
    <scope>NUCLEOTIDE SEQUENCE</scope>
    <source>
        <strain evidence="12">CHS0354</strain>
        <tissue evidence="12">Mantle</tissue>
    </source>
</reference>
<dbReference type="SUPFAM" id="SSF161070">
    <property type="entry name" value="SNF-like"/>
    <property type="match status" value="1"/>
</dbReference>
<evidence type="ECO:0000256" key="2">
    <source>
        <dbReference type="ARBA" id="ARBA00006459"/>
    </source>
</evidence>
<evidence type="ECO:0000256" key="5">
    <source>
        <dbReference type="ARBA" id="ARBA00022989"/>
    </source>
</evidence>
<name>A0AAE0SI71_9BIVA</name>
<feature type="transmembrane region" description="Helical" evidence="11">
    <location>
        <begin position="432"/>
        <end position="454"/>
    </location>
</feature>
<feature type="transmembrane region" description="Helical" evidence="11">
    <location>
        <begin position="390"/>
        <end position="411"/>
    </location>
</feature>
<evidence type="ECO:0000256" key="9">
    <source>
        <dbReference type="PIRSR" id="PIRSR600175-2"/>
    </source>
</evidence>
<feature type="transmembrane region" description="Helical" evidence="11">
    <location>
        <begin position="331"/>
        <end position="352"/>
    </location>
</feature>
<comment type="subcellular location">
    <subcellularLocation>
        <location evidence="1">Membrane</location>
        <topology evidence="1">Multi-pass membrane protein</topology>
    </subcellularLocation>
</comment>
<feature type="binding site" evidence="8">
    <location>
        <position position="26"/>
    </location>
    <ligand>
        <name>Na(+)</name>
        <dbReference type="ChEBI" id="CHEBI:29101"/>
        <label>1</label>
    </ligand>
</feature>
<feature type="binding site" evidence="8">
    <location>
        <position position="19"/>
    </location>
    <ligand>
        <name>Na(+)</name>
        <dbReference type="ChEBI" id="CHEBI:29101"/>
        <label>1</label>
    </ligand>
</feature>
<dbReference type="GO" id="GO:0089718">
    <property type="term" value="P:amino acid import across plasma membrane"/>
    <property type="evidence" value="ECO:0007669"/>
    <property type="project" value="TreeGrafter"/>
</dbReference>
<feature type="binding site" evidence="8">
    <location>
        <position position="305"/>
    </location>
    <ligand>
        <name>Na(+)</name>
        <dbReference type="ChEBI" id="CHEBI:29101"/>
        <label>1</label>
    </ligand>
</feature>
<dbReference type="GO" id="GO:0005886">
    <property type="term" value="C:plasma membrane"/>
    <property type="evidence" value="ECO:0007669"/>
    <property type="project" value="TreeGrafter"/>
</dbReference>
<feature type="transmembrane region" description="Helical" evidence="11">
    <location>
        <begin position="543"/>
        <end position="565"/>
    </location>
</feature>
<dbReference type="GO" id="GO:0046872">
    <property type="term" value="F:metal ion binding"/>
    <property type="evidence" value="ECO:0007669"/>
    <property type="project" value="UniProtKB-KW"/>
</dbReference>
<evidence type="ECO:0000256" key="10">
    <source>
        <dbReference type="RuleBase" id="RU003732"/>
    </source>
</evidence>
<reference evidence="12" key="2">
    <citation type="journal article" date="2021" name="Genome Biol. Evol.">
        <title>Developing a high-quality reference genome for a parasitic bivalve with doubly uniparental inheritance (Bivalvia: Unionida).</title>
        <authorList>
            <person name="Smith C.H."/>
        </authorList>
    </citation>
    <scope>NUCLEOTIDE SEQUENCE</scope>
    <source>
        <strain evidence="12">CHS0354</strain>
        <tissue evidence="12">Mantle</tissue>
    </source>
</reference>
<dbReference type="InterPro" id="IPR037272">
    <property type="entry name" value="SNS_sf"/>
</dbReference>
<dbReference type="PRINTS" id="PR00176">
    <property type="entry name" value="NANEUSMPORT"/>
</dbReference>
<feature type="binding site" evidence="8">
    <location>
        <position position="405"/>
    </location>
    <ligand>
        <name>Na(+)</name>
        <dbReference type="ChEBI" id="CHEBI:29101"/>
        <label>1</label>
    </ligand>
</feature>
<evidence type="ECO:0000313" key="12">
    <source>
        <dbReference type="EMBL" id="KAK3592461.1"/>
    </source>
</evidence>
<feature type="transmembrane region" description="Helical" evidence="11">
    <location>
        <begin position="504"/>
        <end position="523"/>
    </location>
</feature>
<dbReference type="InterPro" id="IPR000175">
    <property type="entry name" value="Na/ntran_symport"/>
</dbReference>
<evidence type="ECO:0000256" key="6">
    <source>
        <dbReference type="ARBA" id="ARBA00023136"/>
    </source>
</evidence>
<keyword evidence="6 11" id="KW-0472">Membrane</keyword>
<comment type="similarity">
    <text evidence="2 10">Belongs to the sodium:neurotransmitter symporter (SNF) (TC 2.A.22) family.</text>
</comment>
<feature type="transmembrane region" description="Helical" evidence="11">
    <location>
        <begin position="460"/>
        <end position="484"/>
    </location>
</feature>
<dbReference type="GO" id="GO:0005283">
    <property type="term" value="F:amino acid:sodium symporter activity"/>
    <property type="evidence" value="ECO:0007669"/>
    <property type="project" value="TreeGrafter"/>
</dbReference>
<evidence type="ECO:0000256" key="1">
    <source>
        <dbReference type="ARBA" id="ARBA00004141"/>
    </source>
</evidence>
<feature type="transmembrane region" description="Helical" evidence="11">
    <location>
        <begin position="85"/>
        <end position="112"/>
    </location>
</feature>
<dbReference type="PANTHER" id="PTHR11616">
    <property type="entry name" value="SODIUM/CHLORIDE DEPENDENT TRANSPORTER"/>
    <property type="match status" value="1"/>
</dbReference>
<feature type="disulfide bond" evidence="9">
    <location>
        <begin position="124"/>
        <end position="133"/>
    </location>
</feature>
<keyword evidence="9" id="KW-1015">Disulfide bond</keyword>
<protein>
    <recommendedName>
        <fullName evidence="10">Transporter</fullName>
    </recommendedName>
</protein>
<evidence type="ECO:0000256" key="11">
    <source>
        <dbReference type="SAM" id="Phobius"/>
    </source>
</evidence>
<keyword evidence="4 10" id="KW-0812">Transmembrane</keyword>
<organism evidence="12 13">
    <name type="scientific">Potamilus streckersoni</name>
    <dbReference type="NCBI Taxonomy" id="2493646"/>
    <lineage>
        <taxon>Eukaryota</taxon>
        <taxon>Metazoa</taxon>
        <taxon>Spiralia</taxon>
        <taxon>Lophotrochozoa</taxon>
        <taxon>Mollusca</taxon>
        <taxon>Bivalvia</taxon>
        <taxon>Autobranchia</taxon>
        <taxon>Heteroconchia</taxon>
        <taxon>Palaeoheterodonta</taxon>
        <taxon>Unionida</taxon>
        <taxon>Unionoidea</taxon>
        <taxon>Unionidae</taxon>
        <taxon>Ambleminae</taxon>
        <taxon>Lampsilini</taxon>
        <taxon>Potamilus</taxon>
    </lineage>
</organism>
<reference evidence="12" key="1">
    <citation type="journal article" date="2021" name="Genome Biol. Evol.">
        <title>A High-Quality Reference Genome for a Parasitic Bivalve with Doubly Uniparental Inheritance (Bivalvia: Unionida).</title>
        <authorList>
            <person name="Smith C.H."/>
        </authorList>
    </citation>
    <scope>NUCLEOTIDE SEQUENCE</scope>
    <source>
        <strain evidence="12">CHS0354</strain>
    </source>
</reference>